<dbReference type="Proteomes" id="UP000326354">
    <property type="component" value="Chromosome"/>
</dbReference>
<dbReference type="RefSeq" id="WP_151966505.1">
    <property type="nucleotide sequence ID" value="NZ_AP019860.1"/>
</dbReference>
<evidence type="ECO:0000313" key="1">
    <source>
        <dbReference type="EMBL" id="BBM82253.1"/>
    </source>
</evidence>
<proteinExistence type="predicted"/>
<protein>
    <recommendedName>
        <fullName evidence="3">Lipoprotein</fullName>
    </recommendedName>
</protein>
<dbReference type="OrthoDB" id="9791525at2"/>
<evidence type="ECO:0008006" key="3">
    <source>
        <dbReference type="Google" id="ProtNLM"/>
    </source>
</evidence>
<keyword evidence="2" id="KW-1185">Reference proteome</keyword>
<gene>
    <name evidence="1" type="ORF">UABAM_00596</name>
</gene>
<organism evidence="1 2">
    <name type="scientific">Uabimicrobium amorphum</name>
    <dbReference type="NCBI Taxonomy" id="2596890"/>
    <lineage>
        <taxon>Bacteria</taxon>
        <taxon>Pseudomonadati</taxon>
        <taxon>Planctomycetota</taxon>
        <taxon>Candidatus Uabimicrobiia</taxon>
        <taxon>Candidatus Uabimicrobiales</taxon>
        <taxon>Candidatus Uabimicrobiaceae</taxon>
        <taxon>Candidatus Uabimicrobium</taxon>
    </lineage>
</organism>
<name>A0A5S9II73_UABAM</name>
<evidence type="ECO:0000313" key="2">
    <source>
        <dbReference type="Proteomes" id="UP000326354"/>
    </source>
</evidence>
<dbReference type="PROSITE" id="PS51257">
    <property type="entry name" value="PROKAR_LIPOPROTEIN"/>
    <property type="match status" value="1"/>
</dbReference>
<dbReference type="KEGG" id="uam:UABAM_00596"/>
<accession>A0A5S9II73</accession>
<sequence length="485" mass="58500">MQWCNLKHILLWSFVCVLTGCTTVDELDIWPVVYYDKDPERQTTQLDILTSVYSQTDTLEKTTYAFRPFFVGEFAKSGKNSEILALWPFVRYRQKPDDTLIAILPFYYSREITKQHTRERDYDWFFLPFASFGGADTKEGSYLYMGFWGNIKGLLGYDEITGKPFPFYVTARDGEYFSRGYMWPFFRFGDGGGKTFRFYAFLYSYYKNKDKYERRSFLWPFVHYNKEDLNTKDPRTDVLVFPIYGQSTSKKSLAWMFMWPFFSYSGHENGYREYNLPWPFFKYRTGKGIHEFRLWPFYWENNQEDGTQRHRDVIAMWPFYWSLHSEYPTHTKDSVYIIPFYSQHWSKGKDPKAKEEMRLKVWPLFDYKVNEDGSFRSRILSPLLFEDYIPYGFEKAWVPLFTLFDYNCKSTDEKTVTFLGPLFTMKKSKDLSYERFLFFSYKNEKKTKGEQGRFSILGGLFEYNWLPQQRGLRFFYLPTWPTWSK</sequence>
<dbReference type="AlphaFoldDB" id="A0A5S9II73"/>
<dbReference type="EMBL" id="AP019860">
    <property type="protein sequence ID" value="BBM82253.1"/>
    <property type="molecule type" value="Genomic_DNA"/>
</dbReference>
<reference evidence="1 2" key="1">
    <citation type="submission" date="2019-08" db="EMBL/GenBank/DDBJ databases">
        <title>Complete genome sequence of Candidatus Uab amorphum.</title>
        <authorList>
            <person name="Shiratori T."/>
            <person name="Suzuki S."/>
            <person name="Kakizawa Y."/>
            <person name="Ishida K."/>
        </authorList>
    </citation>
    <scope>NUCLEOTIDE SEQUENCE [LARGE SCALE GENOMIC DNA]</scope>
    <source>
        <strain evidence="1 2">SRT547</strain>
    </source>
</reference>